<dbReference type="KEGG" id="ccot:CCAX7_57460"/>
<gene>
    <name evidence="1" type="ORF">CCAX7_57460</name>
</gene>
<dbReference type="AlphaFoldDB" id="A0A402D074"/>
<accession>A0A402D074</accession>
<dbReference type="Proteomes" id="UP000287394">
    <property type="component" value="Chromosome"/>
</dbReference>
<protein>
    <submittedName>
        <fullName evidence="1">Uncharacterized protein</fullName>
    </submittedName>
</protein>
<keyword evidence="2" id="KW-1185">Reference proteome</keyword>
<sequence length="357" mass="38986">MTTPNTSSWRGGDADGEMRSWCCGMPLAEERRLTPEEAADVRSEAARLKKQSASAFLGIFGGLIVLASLSRALGRGSHAVGLEIALEFFAGFAGVSWLLLSAESPLRRSEKLIRDLKQGAIRVFRGEVKGKDAFDSAQTALIKLHALQPAEGRAQTMLVLPEARRVWSVNGRRVARWVSARSSEVAQQPPFAAMAAQWLAPTGRADAGELISTGQRELSRAERTEIRRCIRRHWTRPLPAAVVLTAWLLWPVAAAWWTGGAVRASDWSSGVLTHLWAVMADIAMGYGLLQAYKLTQDLRDGSVQIVKLTPQERSANDAEAAGAPKKAQVETLVEYLPVSLRLWTEDGAPTAWRRLAG</sequence>
<evidence type="ECO:0000313" key="2">
    <source>
        <dbReference type="Proteomes" id="UP000287394"/>
    </source>
</evidence>
<reference evidence="1 2" key="1">
    <citation type="journal article" date="2019" name="Int. J. Syst. Evol. Microbiol.">
        <title>Capsulimonas corticalis gen. nov., sp. nov., an aerobic capsulated bacterium, of a novel bacterial order, Capsulimonadales ord. nov., of the class Armatimonadia of the phylum Armatimonadetes.</title>
        <authorList>
            <person name="Li J."/>
            <person name="Kudo C."/>
            <person name="Tonouchi A."/>
        </authorList>
    </citation>
    <scope>NUCLEOTIDE SEQUENCE [LARGE SCALE GENOMIC DNA]</scope>
    <source>
        <strain evidence="1 2">AX-7</strain>
    </source>
</reference>
<dbReference type="EMBL" id="AP025739">
    <property type="protein sequence ID" value="BDI33695.1"/>
    <property type="molecule type" value="Genomic_DNA"/>
</dbReference>
<organism evidence="1 2">
    <name type="scientific">Capsulimonas corticalis</name>
    <dbReference type="NCBI Taxonomy" id="2219043"/>
    <lineage>
        <taxon>Bacteria</taxon>
        <taxon>Bacillati</taxon>
        <taxon>Armatimonadota</taxon>
        <taxon>Armatimonadia</taxon>
        <taxon>Capsulimonadales</taxon>
        <taxon>Capsulimonadaceae</taxon>
        <taxon>Capsulimonas</taxon>
    </lineage>
</organism>
<name>A0A402D074_9BACT</name>
<evidence type="ECO:0000313" key="1">
    <source>
        <dbReference type="EMBL" id="BDI33695.1"/>
    </source>
</evidence>
<dbReference type="RefSeq" id="WP_119322978.1">
    <property type="nucleotide sequence ID" value="NZ_AP025739.1"/>
</dbReference>
<proteinExistence type="predicted"/>